<dbReference type="InterPro" id="IPR003673">
    <property type="entry name" value="CoA-Trfase_fam_III"/>
</dbReference>
<dbReference type="PANTHER" id="PTHR48229:SF1">
    <property type="entry name" value="ALPHA METHYLACYL-COA RACEMASE-RELATED"/>
    <property type="match status" value="1"/>
</dbReference>
<evidence type="ECO:0008006" key="4">
    <source>
        <dbReference type="Google" id="ProtNLM"/>
    </source>
</evidence>
<evidence type="ECO:0000256" key="1">
    <source>
        <dbReference type="ARBA" id="ARBA00008383"/>
    </source>
</evidence>
<keyword evidence="3" id="KW-1185">Reference proteome</keyword>
<reference evidence="3" key="2">
    <citation type="journal article" date="2018" name="Nat. Commun.">
        <title>Extreme sensitivity to ultraviolet light in the fungal pathogen causing white-nose syndrome of bats.</title>
        <authorList>
            <person name="Palmer J.M."/>
            <person name="Drees K.P."/>
            <person name="Foster J.T."/>
            <person name="Lindner D.L."/>
        </authorList>
    </citation>
    <scope>NUCLEOTIDE SEQUENCE [LARGE SCALE GENOMIC DNA]</scope>
    <source>
        <strain evidence="3">UAMH 10579</strain>
    </source>
</reference>
<dbReference type="Gene3D" id="3.40.50.10540">
    <property type="entry name" value="Crotonobetainyl-coa:carnitine coa-transferase, domain 1"/>
    <property type="match status" value="1"/>
</dbReference>
<comment type="similarity">
    <text evidence="1">Belongs to the CoA-transferase III family.</text>
</comment>
<evidence type="ECO:0000313" key="2">
    <source>
        <dbReference type="EMBL" id="OBT94375.1"/>
    </source>
</evidence>
<dbReference type="EMBL" id="KV460244">
    <property type="protein sequence ID" value="OBT94375.1"/>
    <property type="molecule type" value="Genomic_DNA"/>
</dbReference>
<dbReference type="InterPro" id="IPR023606">
    <property type="entry name" value="CoA-Trfase_III_dom_1_sf"/>
</dbReference>
<name>A0A1B8GEW8_9PEZI</name>
<accession>A0A1B8GEW8</accession>
<dbReference type="RefSeq" id="XP_018128108.1">
    <property type="nucleotide sequence ID" value="XM_018277166.1"/>
</dbReference>
<organism evidence="2 3">
    <name type="scientific">Pseudogymnoascus verrucosus</name>
    <dbReference type="NCBI Taxonomy" id="342668"/>
    <lineage>
        <taxon>Eukaryota</taxon>
        <taxon>Fungi</taxon>
        <taxon>Dikarya</taxon>
        <taxon>Ascomycota</taxon>
        <taxon>Pezizomycotina</taxon>
        <taxon>Leotiomycetes</taxon>
        <taxon>Thelebolales</taxon>
        <taxon>Thelebolaceae</taxon>
        <taxon>Pseudogymnoascus</taxon>
    </lineage>
</organism>
<dbReference type="GO" id="GO:0003824">
    <property type="term" value="F:catalytic activity"/>
    <property type="evidence" value="ECO:0007669"/>
    <property type="project" value="InterPro"/>
</dbReference>
<protein>
    <recommendedName>
        <fullName evidence="4">CoA-transferase family III</fullName>
    </recommendedName>
</protein>
<dbReference type="InterPro" id="IPR052985">
    <property type="entry name" value="CoA-trans_III_biosynth/detox"/>
</dbReference>
<dbReference type="Proteomes" id="UP000091956">
    <property type="component" value="Unassembled WGS sequence"/>
</dbReference>
<dbReference type="AlphaFoldDB" id="A0A1B8GEW8"/>
<dbReference type="STRING" id="342668.A0A1B8GEW8"/>
<evidence type="ECO:0000313" key="3">
    <source>
        <dbReference type="Proteomes" id="UP000091956"/>
    </source>
</evidence>
<proteinExistence type="inferred from homology"/>
<dbReference type="GeneID" id="28841119"/>
<dbReference type="PANTHER" id="PTHR48229">
    <property type="entry name" value="CAIB/BAIF FAMILY ENZYME (AFU_ORTHOLOGUE AFUA_1G05360)-RELATED"/>
    <property type="match status" value="1"/>
</dbReference>
<dbReference type="SUPFAM" id="SSF89796">
    <property type="entry name" value="CoA-transferase family III (CaiB/BaiF)"/>
    <property type="match status" value="2"/>
</dbReference>
<gene>
    <name evidence="2" type="ORF">VE01_07733</name>
</gene>
<sequence>MAYSHETIPSCDVYGPGTFMDKNVLPVPEDARRVFEILASRTPCFTKSRSAWNTVHFEGRPDPMIPGPIKSPVVAAALHAMAGLVANEILELRNGRPLEESRVTVDTDHAAIWLASTFTTYINGSDISTLARSQKLATLFNLDFEQGFGKGIAGRTTAIYQTKDPRVWYQLHGSLDANKTLESMGIDSSVTFSSAKEYYDYIQKHVCQWSPDELEMHNLRHGLCGSICYSPEGWRKTEFGKRLAKHPLVNVTQESYANPTPQVPLLKAAGSDRRPLVGIKVLEMVRIIAGPTIGVTLASYGADVIRVNCSRLADLNVLQLTLNAGKRTIDLDITKQEDMTRIQELLAEADIFIQGFRAGSLERQGLGLHAMLELAAKRSKGIIYVDENCYGPDGTFAERPGWQQIGDAASGSSYVMGRSLSHEEGKSVLPPLPVSDMITGLVGALAAMIAVKERALKGGSYHVTTSLVAADTIALEEEIGLYPPETVRQTAEWFGFVPSTPDQFVSEIMIQVIDGWKRRLPDYLNEDSPLMTGFDEQGPWGNQKVLKPVARLGDGKATPKWTSPAVPYCYHDRNISWL</sequence>
<reference evidence="2 3" key="1">
    <citation type="submission" date="2016-03" db="EMBL/GenBank/DDBJ databases">
        <title>Comparative genomics of Pseudogymnoascus destructans, the fungus causing white-nose syndrome of bats.</title>
        <authorList>
            <person name="Palmer J.M."/>
            <person name="Drees K.P."/>
            <person name="Foster J.T."/>
            <person name="Lindner D.L."/>
        </authorList>
    </citation>
    <scope>NUCLEOTIDE SEQUENCE [LARGE SCALE GENOMIC DNA]</scope>
    <source>
        <strain evidence="2 3">UAMH 10579</strain>
    </source>
</reference>
<dbReference type="Pfam" id="PF02515">
    <property type="entry name" value="CoA_transf_3"/>
    <property type="match status" value="1"/>
</dbReference>